<dbReference type="Pfam" id="PF00078">
    <property type="entry name" value="RVT_1"/>
    <property type="match status" value="1"/>
</dbReference>
<dbReference type="PANTHER" id="PTHR36688">
    <property type="entry name" value="ENDO/EXONUCLEASE/PHOSPHATASE DOMAIN-CONTAINING PROTEIN"/>
    <property type="match status" value="1"/>
</dbReference>
<comment type="caution">
    <text evidence="2">The sequence shown here is derived from an EMBL/GenBank/DDBJ whole genome shotgun (WGS) entry which is preliminary data.</text>
</comment>
<gene>
    <name evidence="2" type="ORF">E2C01_018616</name>
</gene>
<dbReference type="AlphaFoldDB" id="A0A5B7DWP2"/>
<protein>
    <submittedName>
        <fullName evidence="2">Putative RNA-directed DNA polymerase from transposon X-element</fullName>
    </submittedName>
</protein>
<accession>A0A5B7DWP2</accession>
<keyword evidence="2" id="KW-0548">Nucleotidyltransferase</keyword>
<evidence type="ECO:0000259" key="1">
    <source>
        <dbReference type="PROSITE" id="PS50878"/>
    </source>
</evidence>
<name>A0A5B7DWP2_PORTR</name>
<dbReference type="OrthoDB" id="6381824at2759"/>
<dbReference type="InterPro" id="IPR052560">
    <property type="entry name" value="RdDP_mobile_element"/>
</dbReference>
<organism evidence="2 3">
    <name type="scientific">Portunus trituberculatus</name>
    <name type="common">Swimming crab</name>
    <name type="synonym">Neptunus trituberculatus</name>
    <dbReference type="NCBI Taxonomy" id="210409"/>
    <lineage>
        <taxon>Eukaryota</taxon>
        <taxon>Metazoa</taxon>
        <taxon>Ecdysozoa</taxon>
        <taxon>Arthropoda</taxon>
        <taxon>Crustacea</taxon>
        <taxon>Multicrustacea</taxon>
        <taxon>Malacostraca</taxon>
        <taxon>Eumalacostraca</taxon>
        <taxon>Eucarida</taxon>
        <taxon>Decapoda</taxon>
        <taxon>Pleocyemata</taxon>
        <taxon>Brachyura</taxon>
        <taxon>Eubrachyura</taxon>
        <taxon>Portunoidea</taxon>
        <taxon>Portunidae</taxon>
        <taxon>Portuninae</taxon>
        <taxon>Portunus</taxon>
    </lineage>
</organism>
<evidence type="ECO:0000313" key="3">
    <source>
        <dbReference type="Proteomes" id="UP000324222"/>
    </source>
</evidence>
<dbReference type="InterPro" id="IPR000477">
    <property type="entry name" value="RT_dom"/>
</dbReference>
<dbReference type="GO" id="GO:0003964">
    <property type="term" value="F:RNA-directed DNA polymerase activity"/>
    <property type="evidence" value="ECO:0007669"/>
    <property type="project" value="UniProtKB-KW"/>
</dbReference>
<dbReference type="CDD" id="cd01650">
    <property type="entry name" value="RT_nLTR_like"/>
    <property type="match status" value="1"/>
</dbReference>
<dbReference type="Proteomes" id="UP000324222">
    <property type="component" value="Unassembled WGS sequence"/>
</dbReference>
<keyword evidence="2" id="KW-0695">RNA-directed DNA polymerase</keyword>
<dbReference type="SUPFAM" id="SSF56672">
    <property type="entry name" value="DNA/RNA polymerases"/>
    <property type="match status" value="1"/>
</dbReference>
<reference evidence="2 3" key="1">
    <citation type="submission" date="2019-05" db="EMBL/GenBank/DDBJ databases">
        <title>Another draft genome of Portunus trituberculatus and its Hox gene families provides insights of decapod evolution.</title>
        <authorList>
            <person name="Jeong J.-H."/>
            <person name="Song I."/>
            <person name="Kim S."/>
            <person name="Choi T."/>
            <person name="Kim D."/>
            <person name="Ryu S."/>
            <person name="Kim W."/>
        </authorList>
    </citation>
    <scope>NUCLEOTIDE SEQUENCE [LARGE SCALE GENOMIC DNA]</scope>
    <source>
        <tissue evidence="2">Muscle</tissue>
    </source>
</reference>
<feature type="domain" description="Reverse transcriptase" evidence="1">
    <location>
        <begin position="124"/>
        <end position="395"/>
    </location>
</feature>
<sequence length="544" mass="61276">MYSTKSAELLGSILCLSHQSCCLLGRTVADPKTVADLFVEHFASNSRKDPAAPGARHRQSMESLSVNFSSTGGESYKVPFSVSELQTALSQCHDSSSGPDDIPYAFLRHMSYSAFTFLLNLYNMIWHTGDFPSSWAVAVILPFPKPGKDNLQATNYRPISLTSYTCKVLEKMVNVRLMWYLERENYLSSVQYGFRKMRSTTDALLSLESSICEAFANHHHQVTVFFDLEKAYDTARCHGILRSLFNFGLRGHLLIFILQFLSRRLLRVRVGRFLSEASALNDGVPEGSILSVTLFAVAINGVIDTLPDGVHSSLYIDDLCISFAAARMSLTEGKFQLAINRVSRWANINGFRFSTSKTVAMNFCYNRGVHPDPDLYLSNRHLSCVEATRHLGLVFDNRLTWVPHFRSLKASCRKALSLFRVLSHTSWGADRDTLLLLHRTLILPKLEYGCEIYSSATDARLRVLDSVHHAGVCLATGSFRTSLILSLLVHAGFWPLDLRRQSSLFRCWFRTHRLPDSVHCVSILRDSRLQAYATRPSLPKHFGL</sequence>
<keyword evidence="2" id="KW-0808">Transferase</keyword>
<dbReference type="PANTHER" id="PTHR36688:SF1">
    <property type="entry name" value="ENDONUCLEASE_EXONUCLEASE_PHOSPHATASE DOMAIN-CONTAINING PROTEIN"/>
    <property type="match status" value="1"/>
</dbReference>
<dbReference type="PROSITE" id="PS50878">
    <property type="entry name" value="RT_POL"/>
    <property type="match status" value="1"/>
</dbReference>
<proteinExistence type="predicted"/>
<dbReference type="InterPro" id="IPR043502">
    <property type="entry name" value="DNA/RNA_pol_sf"/>
</dbReference>
<keyword evidence="3" id="KW-1185">Reference proteome</keyword>
<dbReference type="EMBL" id="VSRR010001471">
    <property type="protein sequence ID" value="MPC25499.1"/>
    <property type="molecule type" value="Genomic_DNA"/>
</dbReference>
<evidence type="ECO:0000313" key="2">
    <source>
        <dbReference type="EMBL" id="MPC25499.1"/>
    </source>
</evidence>